<evidence type="ECO:0000313" key="3">
    <source>
        <dbReference type="Proteomes" id="UP000639973"/>
    </source>
</evidence>
<gene>
    <name evidence="2" type="ORF">GCM10010840_25870</name>
</gene>
<sequence>MFAFFKKLLGGASGPPSLTPQEAQALAKAGALILDVRSAAERKTAAIPGSTHIPLDELHTRLGQLPQQKTIICQCASGARSAQATRLLTSAGLDARNLRGGIAAWQGAGLPTKSR</sequence>
<name>A0ABQ2GD30_9DEIO</name>
<dbReference type="InterPro" id="IPR001763">
    <property type="entry name" value="Rhodanese-like_dom"/>
</dbReference>
<keyword evidence="3" id="KW-1185">Reference proteome</keyword>
<accession>A0ABQ2GD30</accession>
<feature type="domain" description="Rhodanese" evidence="1">
    <location>
        <begin position="27"/>
        <end position="114"/>
    </location>
</feature>
<dbReference type="PANTHER" id="PTHR43031">
    <property type="entry name" value="FAD-DEPENDENT OXIDOREDUCTASE"/>
    <property type="match status" value="1"/>
</dbReference>
<dbReference type="InterPro" id="IPR050229">
    <property type="entry name" value="GlpE_sulfurtransferase"/>
</dbReference>
<dbReference type="PROSITE" id="PS50206">
    <property type="entry name" value="RHODANESE_3"/>
    <property type="match status" value="1"/>
</dbReference>
<organism evidence="2 3">
    <name type="scientific">Deinococcus aerolatus</name>
    <dbReference type="NCBI Taxonomy" id="522487"/>
    <lineage>
        <taxon>Bacteria</taxon>
        <taxon>Thermotogati</taxon>
        <taxon>Deinococcota</taxon>
        <taxon>Deinococci</taxon>
        <taxon>Deinococcales</taxon>
        <taxon>Deinococcaceae</taxon>
        <taxon>Deinococcus</taxon>
    </lineage>
</organism>
<dbReference type="SUPFAM" id="SSF52821">
    <property type="entry name" value="Rhodanese/Cell cycle control phosphatase"/>
    <property type="match status" value="1"/>
</dbReference>
<proteinExistence type="predicted"/>
<dbReference type="InterPro" id="IPR036873">
    <property type="entry name" value="Rhodanese-like_dom_sf"/>
</dbReference>
<dbReference type="RefSeq" id="WP_188972621.1">
    <property type="nucleotide sequence ID" value="NZ_BMOL01000012.1"/>
</dbReference>
<comment type="caution">
    <text evidence="2">The sequence shown here is derived from an EMBL/GenBank/DDBJ whole genome shotgun (WGS) entry which is preliminary data.</text>
</comment>
<dbReference type="SMART" id="SM00450">
    <property type="entry name" value="RHOD"/>
    <property type="match status" value="1"/>
</dbReference>
<dbReference type="Proteomes" id="UP000639973">
    <property type="component" value="Unassembled WGS sequence"/>
</dbReference>
<evidence type="ECO:0000313" key="2">
    <source>
        <dbReference type="EMBL" id="GGL86786.1"/>
    </source>
</evidence>
<dbReference type="PANTHER" id="PTHR43031:SF1">
    <property type="entry name" value="PYRIDINE NUCLEOTIDE-DISULPHIDE OXIDOREDUCTASE"/>
    <property type="match status" value="1"/>
</dbReference>
<protein>
    <recommendedName>
        <fullName evidence="1">Rhodanese domain-containing protein</fullName>
    </recommendedName>
</protein>
<dbReference type="Gene3D" id="3.40.250.10">
    <property type="entry name" value="Rhodanese-like domain"/>
    <property type="match status" value="1"/>
</dbReference>
<dbReference type="CDD" id="cd00158">
    <property type="entry name" value="RHOD"/>
    <property type="match status" value="1"/>
</dbReference>
<reference evidence="3" key="1">
    <citation type="journal article" date="2019" name="Int. J. Syst. Evol. Microbiol.">
        <title>The Global Catalogue of Microorganisms (GCM) 10K type strain sequencing project: providing services to taxonomists for standard genome sequencing and annotation.</title>
        <authorList>
            <consortium name="The Broad Institute Genomics Platform"/>
            <consortium name="The Broad Institute Genome Sequencing Center for Infectious Disease"/>
            <person name="Wu L."/>
            <person name="Ma J."/>
        </authorList>
    </citation>
    <scope>NUCLEOTIDE SEQUENCE [LARGE SCALE GENOMIC DNA]</scope>
    <source>
        <strain evidence="3">JCM 15442</strain>
    </source>
</reference>
<dbReference type="EMBL" id="BMOL01000012">
    <property type="protein sequence ID" value="GGL86786.1"/>
    <property type="molecule type" value="Genomic_DNA"/>
</dbReference>
<evidence type="ECO:0000259" key="1">
    <source>
        <dbReference type="PROSITE" id="PS50206"/>
    </source>
</evidence>
<dbReference type="Pfam" id="PF00581">
    <property type="entry name" value="Rhodanese"/>
    <property type="match status" value="1"/>
</dbReference>